<feature type="region of interest" description="Disordered" evidence="1">
    <location>
        <begin position="133"/>
        <end position="200"/>
    </location>
</feature>
<dbReference type="Proteomes" id="UP001295740">
    <property type="component" value="Unassembled WGS sequence"/>
</dbReference>
<keyword evidence="3" id="KW-1185">Reference proteome</keyword>
<name>A0AAI8YK74_9PEZI</name>
<evidence type="ECO:0000313" key="3">
    <source>
        <dbReference type="Proteomes" id="UP001295740"/>
    </source>
</evidence>
<evidence type="ECO:0000256" key="1">
    <source>
        <dbReference type="SAM" id="MobiDB-lite"/>
    </source>
</evidence>
<sequence length="308" mass="32900">MARARSQVSRGDPIGHGIFNCECASLDDDGFGSLDQWAADEPACDKMSGRFPSGVGRRDDIFMITNPDLVPFRDAARGIKPLHPGDVQPSVDSPSSNYHRPIDVVHTAGVACLSHDVQPDSTLIVRCPSMHENTPATDLPGSLPPKDNKGITSHHATDFHTPESSNIAASEASSTATVGSKEGGSADVLPDSKKRRLKHAKRASTSILRARKNALCFGDEEDEYKWNRGGKVWKQLEDQEHVRTAKEFLGENPNPLACPMYSLSLPPRACSGALALHIDESPTALGVCPASKSSNSPALGIGAVFSTI</sequence>
<feature type="compositionally biased region" description="Low complexity" evidence="1">
    <location>
        <begin position="163"/>
        <end position="177"/>
    </location>
</feature>
<reference evidence="2" key="1">
    <citation type="submission" date="2023-10" db="EMBL/GenBank/DDBJ databases">
        <authorList>
            <person name="Hackl T."/>
        </authorList>
    </citation>
    <scope>NUCLEOTIDE SEQUENCE</scope>
</reference>
<dbReference type="EMBL" id="CAUWAG010000010">
    <property type="protein sequence ID" value="CAJ2507906.1"/>
    <property type="molecule type" value="Genomic_DNA"/>
</dbReference>
<organism evidence="2 3">
    <name type="scientific">Anthostomella pinea</name>
    <dbReference type="NCBI Taxonomy" id="933095"/>
    <lineage>
        <taxon>Eukaryota</taxon>
        <taxon>Fungi</taxon>
        <taxon>Dikarya</taxon>
        <taxon>Ascomycota</taxon>
        <taxon>Pezizomycotina</taxon>
        <taxon>Sordariomycetes</taxon>
        <taxon>Xylariomycetidae</taxon>
        <taxon>Xylariales</taxon>
        <taxon>Xylariaceae</taxon>
        <taxon>Anthostomella</taxon>
    </lineage>
</organism>
<dbReference type="AlphaFoldDB" id="A0AAI8YK74"/>
<proteinExistence type="predicted"/>
<accession>A0AAI8YK74</accession>
<gene>
    <name evidence="2" type="ORF">KHLLAP_LOCUS8374</name>
</gene>
<protein>
    <submittedName>
        <fullName evidence="2">Uu.00g090920.m01.CDS01</fullName>
    </submittedName>
</protein>
<evidence type="ECO:0000313" key="2">
    <source>
        <dbReference type="EMBL" id="CAJ2507906.1"/>
    </source>
</evidence>
<comment type="caution">
    <text evidence="2">The sequence shown here is derived from an EMBL/GenBank/DDBJ whole genome shotgun (WGS) entry which is preliminary data.</text>
</comment>